<dbReference type="GeneID" id="94546001"/>
<evidence type="ECO:0000313" key="1">
    <source>
        <dbReference type="EMBL" id="RDL12007.1"/>
    </source>
</evidence>
<protein>
    <submittedName>
        <fullName evidence="1">Uncharacterized protein</fullName>
    </submittedName>
</protein>
<accession>A0A288Q695</accession>
<keyword evidence="2" id="KW-1185">Reference proteome</keyword>
<dbReference type="EMBL" id="QRAS01000001">
    <property type="protein sequence ID" value="RDL12007.1"/>
    <property type="molecule type" value="Genomic_DNA"/>
</dbReference>
<dbReference type="KEGG" id="wso:WSWS_00803"/>
<gene>
    <name evidence="1" type="ORF">DFP99_0431</name>
</gene>
<name>A0A288Q695_9LACO</name>
<evidence type="ECO:0000313" key="2">
    <source>
        <dbReference type="Proteomes" id="UP000254912"/>
    </source>
</evidence>
<dbReference type="Gene3D" id="2.20.28.30">
    <property type="entry name" value="RNA polymerase ii, chain L"/>
    <property type="match status" value="1"/>
</dbReference>
<comment type="caution">
    <text evidence="1">The sequence shown here is derived from an EMBL/GenBank/DDBJ whole genome shotgun (WGS) entry which is preliminary data.</text>
</comment>
<dbReference type="AlphaFoldDB" id="A0A288Q695"/>
<sequence>MADKQTELKAMLDQGLITQADYDQQMAQLNSNHLDQADVKPEATKQAAKFAVKTTCPNCGSTDFAWQPSLQKFACNYCKAQFEIETPDYLAKAAALKNDEVYNLSGKTVSVGLSKAVDKENVGIVTYQCPNCGATISFSTQDAWSSIKCEWCRGEISAENVVPNGYNPDLVVRFEVAKEQAQANVADFINRRRWLVSKKFLREFKAADIRPVYVPQMMIDVNANESIQGLGGVLLNMYTETYESDDGKSTYSVTYYDYDVYQWERHFVLGINDLTLGANEALSQQSKTSTNNVIDVVKPFDTSKAVPYQHQYLQGGYRSERRTLDVDDVTPDVQKIAIDMGYSQVQPTLNYDHGVRYDNATMEVNGIRYAAVLCPIWLYSYYEYDSKGNFKRQHYCVVNGQTGKTIGSMPINVTAQIGWSIAGAVAMFVLLFFVFPFGGVDIDIKWILGLSVAVFAAIAYFTYTAVRNTDKHNDYVRNTENEMFDLESSDVWVDRVIRSTNPSI</sequence>
<organism evidence="1 2">
    <name type="scientific">Weissella soli</name>
    <dbReference type="NCBI Taxonomy" id="155866"/>
    <lineage>
        <taxon>Bacteria</taxon>
        <taxon>Bacillati</taxon>
        <taxon>Bacillota</taxon>
        <taxon>Bacilli</taxon>
        <taxon>Lactobacillales</taxon>
        <taxon>Lactobacillaceae</taxon>
        <taxon>Weissella</taxon>
    </lineage>
</organism>
<dbReference type="OrthoDB" id="3182597at2"/>
<dbReference type="RefSeq" id="WP_070230066.1">
    <property type="nucleotide sequence ID" value="NZ_BJYO01000002.1"/>
</dbReference>
<proteinExistence type="predicted"/>
<dbReference type="Proteomes" id="UP000254912">
    <property type="component" value="Unassembled WGS sequence"/>
</dbReference>
<reference evidence="1 2" key="1">
    <citation type="submission" date="2018-07" db="EMBL/GenBank/DDBJ databases">
        <title>Genomic Encyclopedia of Type Strains, Phase III (KMG-III): the genomes of soil and plant-associated and newly described type strains.</title>
        <authorList>
            <person name="Whitman W."/>
        </authorList>
    </citation>
    <scope>NUCLEOTIDE SEQUENCE [LARGE SCALE GENOMIC DNA]</scope>
    <source>
        <strain evidence="1 2">CECT 7031</strain>
    </source>
</reference>